<feature type="transmembrane region" description="Helical" evidence="1">
    <location>
        <begin position="49"/>
        <end position="70"/>
    </location>
</feature>
<evidence type="ECO:0000313" key="3">
    <source>
        <dbReference type="Proteomes" id="UP000595437"/>
    </source>
</evidence>
<dbReference type="AlphaFoldDB" id="A0A7T8QTI6"/>
<accession>A0A7T8QTI6</accession>
<protein>
    <submittedName>
        <fullName evidence="2">LOC101887535</fullName>
    </submittedName>
</protein>
<evidence type="ECO:0000313" key="2">
    <source>
        <dbReference type="EMBL" id="QQP54499.1"/>
    </source>
</evidence>
<name>A0A7T8QTI6_CALRO</name>
<evidence type="ECO:0000256" key="1">
    <source>
        <dbReference type="SAM" id="Phobius"/>
    </source>
</evidence>
<dbReference type="EMBL" id="CP045893">
    <property type="protein sequence ID" value="QQP54499.1"/>
    <property type="molecule type" value="Genomic_DNA"/>
</dbReference>
<reference evidence="3" key="1">
    <citation type="submission" date="2021-01" db="EMBL/GenBank/DDBJ databases">
        <title>Caligus Genome Assembly.</title>
        <authorList>
            <person name="Gallardo-Escarate C."/>
        </authorList>
    </citation>
    <scope>NUCLEOTIDE SEQUENCE [LARGE SCALE GENOMIC DNA]</scope>
</reference>
<dbReference type="Proteomes" id="UP000595437">
    <property type="component" value="Chromosome 4"/>
</dbReference>
<keyword evidence="1" id="KW-0472">Membrane</keyword>
<feature type="non-terminal residue" evidence="2">
    <location>
        <position position="1"/>
    </location>
</feature>
<dbReference type="OrthoDB" id="5867217at2759"/>
<organism evidence="2 3">
    <name type="scientific">Caligus rogercresseyi</name>
    <name type="common">Sea louse</name>
    <dbReference type="NCBI Taxonomy" id="217165"/>
    <lineage>
        <taxon>Eukaryota</taxon>
        <taxon>Metazoa</taxon>
        <taxon>Ecdysozoa</taxon>
        <taxon>Arthropoda</taxon>
        <taxon>Crustacea</taxon>
        <taxon>Multicrustacea</taxon>
        <taxon>Hexanauplia</taxon>
        <taxon>Copepoda</taxon>
        <taxon>Siphonostomatoida</taxon>
        <taxon>Caligidae</taxon>
        <taxon>Caligus</taxon>
    </lineage>
</organism>
<gene>
    <name evidence="2" type="ORF">FKW44_007349</name>
</gene>
<proteinExistence type="predicted"/>
<keyword evidence="1" id="KW-0812">Transmembrane</keyword>
<sequence length="116" mass="12964">PQRSQRTSPWMYLLAAKTISVSLRMISSLRRDPIQASSGASTCFEEASLIAGAIVFIIVQLCLLLVWTFLWKRKRALLAKEVLVPGFGSSESGFTASSDSLSYLYESRIPHARRNR</sequence>
<keyword evidence="1" id="KW-1133">Transmembrane helix</keyword>
<keyword evidence="3" id="KW-1185">Reference proteome</keyword>